<evidence type="ECO:0000256" key="4">
    <source>
        <dbReference type="ARBA" id="ARBA00022692"/>
    </source>
</evidence>
<evidence type="ECO:0000256" key="5">
    <source>
        <dbReference type="ARBA" id="ARBA00022989"/>
    </source>
</evidence>
<evidence type="ECO:0000256" key="3">
    <source>
        <dbReference type="ARBA" id="ARBA00009300"/>
    </source>
</evidence>
<comment type="catalytic activity">
    <reaction evidence="8">
        <text>13-octadecanoyloxy-octadecanoate + H2O = 13-hydroxy-octadecanoate + octadecanoate + H(+)</text>
        <dbReference type="Rhea" id="RHEA:52084"/>
        <dbReference type="ChEBI" id="CHEBI:15377"/>
        <dbReference type="ChEBI" id="CHEBI:15378"/>
        <dbReference type="ChEBI" id="CHEBI:25629"/>
        <dbReference type="ChEBI" id="CHEBI:136304"/>
        <dbReference type="ChEBI" id="CHEBI:136335"/>
    </reaction>
    <physiologicalReaction direction="left-to-right" evidence="8">
        <dbReference type="Rhea" id="RHEA:52085"/>
    </physiologicalReaction>
</comment>
<evidence type="ECO:0000256" key="8">
    <source>
        <dbReference type="ARBA" id="ARBA00047427"/>
    </source>
</evidence>
<keyword evidence="5 17" id="KW-1133">Transmembrane helix</keyword>
<comment type="catalytic activity">
    <reaction evidence="11">
        <text>12-(9Z-octadecenoyloxy)-octadecanoate + H2O = 12-hydroxyoctadecanoate + (9Z)-octadecenoate + H(+)</text>
        <dbReference type="Rhea" id="RHEA:52060"/>
        <dbReference type="ChEBI" id="CHEBI:15377"/>
        <dbReference type="ChEBI" id="CHEBI:15378"/>
        <dbReference type="ChEBI" id="CHEBI:30823"/>
        <dbReference type="ChEBI" id="CHEBI:84201"/>
        <dbReference type="ChEBI" id="CHEBI:136302"/>
    </reaction>
    <physiologicalReaction direction="left-to-right" evidence="11">
        <dbReference type="Rhea" id="RHEA:52061"/>
    </physiologicalReaction>
</comment>
<evidence type="ECO:0000256" key="16">
    <source>
        <dbReference type="ARBA" id="ARBA00049428"/>
    </source>
</evidence>
<evidence type="ECO:0000256" key="11">
    <source>
        <dbReference type="ARBA" id="ARBA00048701"/>
    </source>
</evidence>
<dbReference type="InterPro" id="IPR006838">
    <property type="entry name" value="ADTRP_AIG1"/>
</dbReference>
<comment type="catalytic activity">
    <reaction evidence="12">
        <text>9-(9Z-octadecenoyloxy)-octadecanoate + H2O = 9-hydroxy-octadecanoate + (9Z)-octadecenoate + H(+)</text>
        <dbReference type="Rhea" id="RHEA:52048"/>
        <dbReference type="ChEBI" id="CHEBI:15377"/>
        <dbReference type="ChEBI" id="CHEBI:15378"/>
        <dbReference type="ChEBI" id="CHEBI:30823"/>
        <dbReference type="ChEBI" id="CHEBI:136282"/>
        <dbReference type="ChEBI" id="CHEBI:136286"/>
    </reaction>
    <physiologicalReaction direction="left-to-right" evidence="12">
        <dbReference type="Rhea" id="RHEA:52049"/>
    </physiologicalReaction>
</comment>
<comment type="catalytic activity">
    <reaction evidence="15">
        <text>13-(9Z-hexadecenoyloxy)-octadecanoate + H2O = 13-hydroxy-octadecanoate + (9Z)-hexadecenoate + H(+)</text>
        <dbReference type="Rhea" id="RHEA:52076"/>
        <dbReference type="ChEBI" id="CHEBI:15377"/>
        <dbReference type="ChEBI" id="CHEBI:15378"/>
        <dbReference type="ChEBI" id="CHEBI:32372"/>
        <dbReference type="ChEBI" id="CHEBI:136304"/>
        <dbReference type="ChEBI" id="CHEBI:136315"/>
    </reaction>
    <physiologicalReaction direction="left-to-right" evidence="15">
        <dbReference type="Rhea" id="RHEA:52077"/>
    </physiologicalReaction>
</comment>
<evidence type="ECO:0000256" key="10">
    <source>
        <dbReference type="ARBA" id="ARBA00048680"/>
    </source>
</evidence>
<comment type="catalytic activity">
    <reaction evidence="16">
        <text>12-(9Z-hexadecenoyloxy)-octadecanoate + H2O = 12-hydroxyoctadecanoate + (9Z)-hexadecenoate + H(+)</text>
        <dbReference type="Rhea" id="RHEA:52072"/>
        <dbReference type="ChEBI" id="CHEBI:15377"/>
        <dbReference type="ChEBI" id="CHEBI:15378"/>
        <dbReference type="ChEBI" id="CHEBI:32372"/>
        <dbReference type="ChEBI" id="CHEBI:84201"/>
        <dbReference type="ChEBI" id="CHEBI:136312"/>
    </reaction>
    <physiologicalReaction direction="left-to-right" evidence="16">
        <dbReference type="Rhea" id="RHEA:52073"/>
    </physiologicalReaction>
</comment>
<dbReference type="Pfam" id="PF04750">
    <property type="entry name" value="Far-17a_AIG1"/>
    <property type="match status" value="1"/>
</dbReference>
<comment type="catalytic activity">
    <reaction evidence="14">
        <text>13-(9Z-octadecenoyloxy)-octadecanoate + H2O = 13-hydroxy-octadecanoate + (9Z)-octadecenoate + H(+)</text>
        <dbReference type="Rhea" id="RHEA:52064"/>
        <dbReference type="ChEBI" id="CHEBI:15377"/>
        <dbReference type="ChEBI" id="CHEBI:15378"/>
        <dbReference type="ChEBI" id="CHEBI:30823"/>
        <dbReference type="ChEBI" id="CHEBI:136303"/>
        <dbReference type="ChEBI" id="CHEBI:136304"/>
    </reaction>
    <physiologicalReaction direction="left-to-right" evidence="14">
        <dbReference type="Rhea" id="RHEA:52065"/>
    </physiologicalReaction>
</comment>
<evidence type="ECO:0000313" key="19">
    <source>
        <dbReference type="Proteomes" id="UP001158576"/>
    </source>
</evidence>
<feature type="transmembrane region" description="Helical" evidence="17">
    <location>
        <begin position="68"/>
        <end position="94"/>
    </location>
</feature>
<evidence type="ECO:0000256" key="17">
    <source>
        <dbReference type="SAM" id="Phobius"/>
    </source>
</evidence>
<evidence type="ECO:0000256" key="15">
    <source>
        <dbReference type="ARBA" id="ARBA00049322"/>
    </source>
</evidence>
<evidence type="ECO:0000256" key="13">
    <source>
        <dbReference type="ARBA" id="ARBA00049221"/>
    </source>
</evidence>
<evidence type="ECO:0000256" key="7">
    <source>
        <dbReference type="ARBA" id="ARBA00047368"/>
    </source>
</evidence>
<keyword evidence="4 17" id="KW-0812">Transmembrane</keyword>
<evidence type="ECO:0000256" key="9">
    <source>
        <dbReference type="ARBA" id="ARBA00047863"/>
    </source>
</evidence>
<reference evidence="18 19" key="1">
    <citation type="submission" date="2021-04" db="EMBL/GenBank/DDBJ databases">
        <authorList>
            <person name="Bliznina A."/>
        </authorList>
    </citation>
    <scope>NUCLEOTIDE SEQUENCE [LARGE SCALE GENOMIC DNA]</scope>
</reference>
<dbReference type="EMBL" id="OU015568">
    <property type="protein sequence ID" value="CAG5088103.1"/>
    <property type="molecule type" value="Genomic_DNA"/>
</dbReference>
<dbReference type="Proteomes" id="UP001158576">
    <property type="component" value="Chromosome PAR"/>
</dbReference>
<evidence type="ECO:0000256" key="1">
    <source>
        <dbReference type="ARBA" id="ARBA00000923"/>
    </source>
</evidence>
<comment type="subcellular location">
    <subcellularLocation>
        <location evidence="2">Endomembrane system</location>
        <topology evidence="2">Multi-pass membrane protein</topology>
    </subcellularLocation>
</comment>
<comment type="catalytic activity">
    <reaction evidence="10">
        <text>12-octadecanoyloxy-octadecanoate + H2O = 12-hydroxyoctadecanoate + octadecanoate + H(+)</text>
        <dbReference type="Rhea" id="RHEA:52080"/>
        <dbReference type="ChEBI" id="CHEBI:15377"/>
        <dbReference type="ChEBI" id="CHEBI:15378"/>
        <dbReference type="ChEBI" id="CHEBI:25629"/>
        <dbReference type="ChEBI" id="CHEBI:84201"/>
        <dbReference type="ChEBI" id="CHEBI:136330"/>
    </reaction>
    <physiologicalReaction direction="left-to-right" evidence="10">
        <dbReference type="Rhea" id="RHEA:52081"/>
    </physiologicalReaction>
</comment>
<keyword evidence="19" id="KW-1185">Reference proteome</keyword>
<proteinExistence type="inferred from homology"/>
<gene>
    <name evidence="18" type="ORF">OKIOD_LOCUS3289</name>
</gene>
<evidence type="ECO:0000256" key="14">
    <source>
        <dbReference type="ARBA" id="ARBA00049296"/>
    </source>
</evidence>
<evidence type="ECO:0000313" key="18">
    <source>
        <dbReference type="EMBL" id="CAG5088103.1"/>
    </source>
</evidence>
<evidence type="ECO:0000256" key="12">
    <source>
        <dbReference type="ARBA" id="ARBA00048800"/>
    </source>
</evidence>
<comment type="similarity">
    <text evidence="3">Belongs to the AIG1 family.</text>
</comment>
<protein>
    <submittedName>
        <fullName evidence="18">Oidioi.mRNA.OKI2018_I69.PAR.g11731.t1.cds</fullName>
    </submittedName>
</protein>
<comment type="catalytic activity">
    <reaction evidence="9">
        <text>9-hexadecanoyloxy-octadecanoate + H2O = 9-hydroxy-octadecanoate + hexadecanoate + H(+)</text>
        <dbReference type="Rhea" id="RHEA:52052"/>
        <dbReference type="ChEBI" id="CHEBI:7896"/>
        <dbReference type="ChEBI" id="CHEBI:15377"/>
        <dbReference type="ChEBI" id="CHEBI:15378"/>
        <dbReference type="ChEBI" id="CHEBI:83670"/>
        <dbReference type="ChEBI" id="CHEBI:136286"/>
    </reaction>
    <physiologicalReaction direction="left-to-right" evidence="9">
        <dbReference type="Rhea" id="RHEA:52053"/>
    </physiologicalReaction>
</comment>
<evidence type="ECO:0000256" key="2">
    <source>
        <dbReference type="ARBA" id="ARBA00004127"/>
    </source>
</evidence>
<evidence type="ECO:0000256" key="6">
    <source>
        <dbReference type="ARBA" id="ARBA00023136"/>
    </source>
</evidence>
<name>A0ABN7S1U3_OIKDI</name>
<comment type="catalytic activity">
    <reaction evidence="7">
        <text>12-hexadecanoyloxy-octadecanoate + H2O = 12-hydroxyoctadecanoate + hexadecanoate + H(+)</text>
        <dbReference type="Rhea" id="RHEA:52056"/>
        <dbReference type="ChEBI" id="CHEBI:7896"/>
        <dbReference type="ChEBI" id="CHEBI:15377"/>
        <dbReference type="ChEBI" id="CHEBI:15378"/>
        <dbReference type="ChEBI" id="CHEBI:83677"/>
        <dbReference type="ChEBI" id="CHEBI:84201"/>
    </reaction>
    <physiologicalReaction direction="left-to-right" evidence="7">
        <dbReference type="Rhea" id="RHEA:52057"/>
    </physiologicalReaction>
</comment>
<accession>A0ABN7S1U3</accession>
<comment type="catalytic activity">
    <reaction evidence="13">
        <text>9-octadecanoyloxy-octadecanoate + H2O = 9-hydroxy-octadecanoate + octadecanoate + H(+)</text>
        <dbReference type="Rhea" id="RHEA:52096"/>
        <dbReference type="ChEBI" id="CHEBI:15377"/>
        <dbReference type="ChEBI" id="CHEBI:15378"/>
        <dbReference type="ChEBI" id="CHEBI:25629"/>
        <dbReference type="ChEBI" id="CHEBI:136286"/>
        <dbReference type="ChEBI" id="CHEBI:136373"/>
    </reaction>
    <physiologicalReaction direction="left-to-right" evidence="13">
        <dbReference type="Rhea" id="RHEA:52097"/>
    </physiologicalReaction>
</comment>
<comment type="catalytic activity">
    <reaction evidence="1">
        <text>9-(9Z-hexadecenoyloxy)-octadecanoate + H2O = (9Z)-hexadecenoate + 9-hydroxy-octadecanoate + H(+)</text>
        <dbReference type="Rhea" id="RHEA:52068"/>
        <dbReference type="ChEBI" id="CHEBI:15377"/>
        <dbReference type="ChEBI" id="CHEBI:15378"/>
        <dbReference type="ChEBI" id="CHEBI:32372"/>
        <dbReference type="ChEBI" id="CHEBI:136286"/>
        <dbReference type="ChEBI" id="CHEBI:136309"/>
    </reaction>
    <physiologicalReaction direction="left-to-right" evidence="1">
        <dbReference type="Rhea" id="RHEA:52069"/>
    </physiologicalReaction>
</comment>
<organism evidence="18 19">
    <name type="scientific">Oikopleura dioica</name>
    <name type="common">Tunicate</name>
    <dbReference type="NCBI Taxonomy" id="34765"/>
    <lineage>
        <taxon>Eukaryota</taxon>
        <taxon>Metazoa</taxon>
        <taxon>Chordata</taxon>
        <taxon>Tunicata</taxon>
        <taxon>Appendicularia</taxon>
        <taxon>Copelata</taxon>
        <taxon>Oikopleuridae</taxon>
        <taxon>Oikopleura</taxon>
    </lineage>
</organism>
<keyword evidence="6 17" id="KW-0472">Membrane</keyword>
<sequence>MRPLWLAHVQHAGVFIASLLEAYNFSHSKCWPDRIPGQILSAVYSTWITSIYHVTGRWPYPYFPTTKWFLLNFLIVETAGSLFTAMYFSFFLFLEKVILKLRLKLSLGINL</sequence>